<comment type="caution">
    <text evidence="1">The sequence shown here is derived from an EMBL/GenBank/DDBJ whole genome shotgun (WGS) entry which is preliminary data.</text>
</comment>
<evidence type="ECO:0000313" key="1">
    <source>
        <dbReference type="EMBL" id="GLB39177.1"/>
    </source>
</evidence>
<dbReference type="Proteomes" id="UP001063166">
    <property type="component" value="Unassembled WGS sequence"/>
</dbReference>
<accession>A0A9P3UNC2</accession>
<dbReference type="AlphaFoldDB" id="A0A9P3UNC2"/>
<proteinExistence type="predicted"/>
<sequence>MPTFEFFDSYPLDQICITRKAYLSRGLDGVSLSSFATSLGNGNAYCAFSIDEQIWPAQGLLSHGFPFLRSPFPAVMLPPALISHPLDSWALPYRTITCLTHHSRLGALRSCFSVPSTYSTPFDDLPSGKFSVLLT</sequence>
<evidence type="ECO:0000313" key="2">
    <source>
        <dbReference type="Proteomes" id="UP001063166"/>
    </source>
</evidence>
<protein>
    <submittedName>
        <fullName evidence="1">Uncharacterized protein</fullName>
    </submittedName>
</protein>
<gene>
    <name evidence="1" type="ORF">LshimejAT787_0603390</name>
</gene>
<dbReference type="EMBL" id="BRPK01000006">
    <property type="protein sequence ID" value="GLB39177.1"/>
    <property type="molecule type" value="Genomic_DNA"/>
</dbReference>
<name>A0A9P3UNC2_LYOSH</name>
<organism evidence="1 2">
    <name type="scientific">Lyophyllum shimeji</name>
    <name type="common">Hon-shimeji</name>
    <name type="synonym">Tricholoma shimeji</name>
    <dbReference type="NCBI Taxonomy" id="47721"/>
    <lineage>
        <taxon>Eukaryota</taxon>
        <taxon>Fungi</taxon>
        <taxon>Dikarya</taxon>
        <taxon>Basidiomycota</taxon>
        <taxon>Agaricomycotina</taxon>
        <taxon>Agaricomycetes</taxon>
        <taxon>Agaricomycetidae</taxon>
        <taxon>Agaricales</taxon>
        <taxon>Tricholomatineae</taxon>
        <taxon>Lyophyllaceae</taxon>
        <taxon>Lyophyllum</taxon>
    </lineage>
</organism>
<reference evidence="1" key="1">
    <citation type="submission" date="2022-07" db="EMBL/GenBank/DDBJ databases">
        <title>The genome of Lyophyllum shimeji provides insight into the initial evolution of ectomycorrhizal fungal genome.</title>
        <authorList>
            <person name="Kobayashi Y."/>
            <person name="Shibata T."/>
            <person name="Hirakawa H."/>
            <person name="Shigenobu S."/>
            <person name="Nishiyama T."/>
            <person name="Yamada A."/>
            <person name="Hasebe M."/>
            <person name="Kawaguchi M."/>
        </authorList>
    </citation>
    <scope>NUCLEOTIDE SEQUENCE</scope>
    <source>
        <strain evidence="1">AT787</strain>
    </source>
</reference>
<keyword evidence="2" id="KW-1185">Reference proteome</keyword>